<organism evidence="1 2">
    <name type="scientific">Archangium violaceum Cb vi76</name>
    <dbReference type="NCBI Taxonomy" id="1406225"/>
    <lineage>
        <taxon>Bacteria</taxon>
        <taxon>Pseudomonadati</taxon>
        <taxon>Myxococcota</taxon>
        <taxon>Myxococcia</taxon>
        <taxon>Myxococcales</taxon>
        <taxon>Cystobacterineae</taxon>
        <taxon>Archangiaceae</taxon>
        <taxon>Archangium</taxon>
    </lineage>
</organism>
<comment type="caution">
    <text evidence="1">The sequence shown here is derived from an EMBL/GenBank/DDBJ whole genome shotgun (WGS) entry which is preliminary data.</text>
</comment>
<accession>A0A084STZ0</accession>
<evidence type="ECO:0000313" key="1">
    <source>
        <dbReference type="EMBL" id="KFA91925.1"/>
    </source>
</evidence>
<dbReference type="Proteomes" id="UP000028547">
    <property type="component" value="Unassembled WGS sequence"/>
</dbReference>
<evidence type="ECO:0000313" key="2">
    <source>
        <dbReference type="Proteomes" id="UP000028547"/>
    </source>
</evidence>
<protein>
    <submittedName>
        <fullName evidence="1">Uncharacterized protein</fullName>
    </submittedName>
</protein>
<gene>
    <name evidence="1" type="ORF">Q664_18720</name>
</gene>
<name>A0A084STZ0_9BACT</name>
<dbReference type="RefSeq" id="WP_043396858.1">
    <property type="nucleotide sequence ID" value="NZ_JPMI01000122.1"/>
</dbReference>
<dbReference type="EMBL" id="JPMI01000122">
    <property type="protein sequence ID" value="KFA91925.1"/>
    <property type="molecule type" value="Genomic_DNA"/>
</dbReference>
<sequence>MGEQMLGGLVGKTYDAPEVQAFVAPLGTVDVDEEIGAPESVYYTFEKSGVTVLTDVRSKRVTHIMLEAPQGKRGYRGPIPFGLSFDSSREQIRQALKREPDRTKPFFDAWEMGDYVFHVAYKAGAIKSITFKVD</sequence>
<proteinExistence type="predicted"/>
<dbReference type="AlphaFoldDB" id="A0A084STZ0"/>
<reference evidence="1 2" key="1">
    <citation type="submission" date="2014-07" db="EMBL/GenBank/DDBJ databases">
        <title>Draft Genome Sequence of Gephyronic Acid Producer, Cystobacter violaceus Strain Cb vi76.</title>
        <authorList>
            <person name="Stevens D.C."/>
            <person name="Young J."/>
            <person name="Carmichael R."/>
            <person name="Tan J."/>
            <person name="Taylor R.E."/>
        </authorList>
    </citation>
    <scope>NUCLEOTIDE SEQUENCE [LARGE SCALE GENOMIC DNA]</scope>
    <source>
        <strain evidence="1 2">Cb vi76</strain>
    </source>
</reference>